<dbReference type="CDD" id="cd20821">
    <property type="entry name" value="C1_MgcRacGAP"/>
    <property type="match status" value="1"/>
</dbReference>
<dbReference type="Pfam" id="PF00620">
    <property type="entry name" value="RhoGAP"/>
    <property type="match status" value="1"/>
</dbReference>
<evidence type="ECO:0000256" key="7">
    <source>
        <dbReference type="ARBA" id="ARBA00022871"/>
    </source>
</evidence>
<dbReference type="Pfam" id="PF00130">
    <property type="entry name" value="C1_1"/>
    <property type="match status" value="1"/>
</dbReference>
<keyword evidence="6" id="KW-0862">Zinc</keyword>
<dbReference type="InterPro" id="IPR008936">
    <property type="entry name" value="Rho_GTPase_activation_prot"/>
</dbReference>
<evidence type="ECO:0000256" key="2">
    <source>
        <dbReference type="ARBA" id="ARBA00022473"/>
    </source>
</evidence>
<dbReference type="GO" id="GO:0000281">
    <property type="term" value="P:mitotic cytokinesis"/>
    <property type="evidence" value="ECO:0007669"/>
    <property type="project" value="TreeGrafter"/>
</dbReference>
<evidence type="ECO:0000313" key="13">
    <source>
        <dbReference type="Proteomes" id="UP001153712"/>
    </source>
</evidence>
<keyword evidence="7" id="KW-0744">Spermatogenesis</keyword>
<keyword evidence="3" id="KW-0479">Metal-binding</keyword>
<dbReference type="Gene3D" id="3.30.60.20">
    <property type="match status" value="1"/>
</dbReference>
<protein>
    <recommendedName>
        <fullName evidence="14">Rac GTPase-activating protein 1</fullName>
    </recommendedName>
</protein>
<feature type="region of interest" description="Disordered" evidence="9">
    <location>
        <begin position="1"/>
        <end position="35"/>
    </location>
</feature>
<dbReference type="Proteomes" id="UP001153712">
    <property type="component" value="Chromosome 3"/>
</dbReference>
<evidence type="ECO:0000256" key="5">
    <source>
        <dbReference type="ARBA" id="ARBA00022782"/>
    </source>
</evidence>
<dbReference type="OrthoDB" id="2218807at2759"/>
<evidence type="ECO:0000256" key="9">
    <source>
        <dbReference type="SAM" id="MobiDB-lite"/>
    </source>
</evidence>
<feature type="compositionally biased region" description="Low complexity" evidence="9">
    <location>
        <begin position="23"/>
        <end position="34"/>
    </location>
</feature>
<dbReference type="CDD" id="cd04382">
    <property type="entry name" value="RhoGAP_MgcRacGAP"/>
    <property type="match status" value="1"/>
</dbReference>
<reference evidence="12" key="1">
    <citation type="submission" date="2022-01" db="EMBL/GenBank/DDBJ databases">
        <authorList>
            <person name="King R."/>
        </authorList>
    </citation>
    <scope>NUCLEOTIDE SEQUENCE</scope>
</reference>
<dbReference type="PANTHER" id="PTHR46199:SF3">
    <property type="entry name" value="RAC GTPASE-ACTIVATING PROTEIN 1"/>
    <property type="match status" value="1"/>
</dbReference>
<evidence type="ECO:0000259" key="11">
    <source>
        <dbReference type="PROSITE" id="PS50238"/>
    </source>
</evidence>
<gene>
    <name evidence="12" type="ORF">PHYEVI_LOCUS6219</name>
</gene>
<dbReference type="PANTHER" id="PTHR46199">
    <property type="entry name" value="RAC GTPASE-ACTIVATING PROTEIN 1"/>
    <property type="match status" value="1"/>
</dbReference>
<keyword evidence="4" id="KW-0863">Zinc-finger</keyword>
<dbReference type="GO" id="GO:0030154">
    <property type="term" value="P:cell differentiation"/>
    <property type="evidence" value="ECO:0007669"/>
    <property type="project" value="UniProtKB-KW"/>
</dbReference>
<evidence type="ECO:0008006" key="14">
    <source>
        <dbReference type="Google" id="ProtNLM"/>
    </source>
</evidence>
<dbReference type="GO" id="GO:0007283">
    <property type="term" value="P:spermatogenesis"/>
    <property type="evidence" value="ECO:0007669"/>
    <property type="project" value="UniProtKB-KW"/>
</dbReference>
<evidence type="ECO:0000256" key="6">
    <source>
        <dbReference type="ARBA" id="ARBA00022833"/>
    </source>
</evidence>
<sequence>MSTPFKTPHTKRPRLENPSNDGSSASDTCSTNSSGDSLNKISLVTLFDEQQRLYQQRFDDRENILESYINFAVQTKLLFEEFIKTRSEFVRLRNEIDRRTEDGNEANRLLKNARKMLDEEHKKRKIAEQERDELKYKIASFCNTLVKDSRNKLVDDIKEQMSTLYPGRASIGDPDRLSAIKEINSTGSILSDISFSRSEDDLDSSNHHFRPNRNWNKRQIDNFDEPTTKKPKSSRNVEIGRTETVRATTTLTVDKEGGPIKATSVIESIPKTNGEAIAPPDLVFESWKRQEGTYSSPLKERNNNFRQHCFQQKTLIMPPNVCSVCEKSIRFGKTALKCKECRLMCHPDCMPLMPLPCIPAMNTPSSKKFTGTVADYTPTSAPMVPSLIVHCVNEIEKRGLKEIGLYRVPGSEKDVKSLKEKFLSSSLSPNLKNEDVYVICGCIKDFLRSLTEPLITRALWNDFITAVRARDPTDTIPVLYEAIYRLPQPNRDTLAFLILHLQRVAQSPDCKMPRDNLAKVFGPTIVGYFTKNPEQLFEETTSIVKVMSHLLNIPEDFWSNFVNVRLLPSVANLQQTPSTDSLLRTPASRLFTPNGRSERTLYRKKREGNLFGTPPAYK</sequence>
<feature type="region of interest" description="Disordered" evidence="9">
    <location>
        <begin position="201"/>
        <end position="237"/>
    </location>
</feature>
<dbReference type="SMART" id="SM00109">
    <property type="entry name" value="C1"/>
    <property type="match status" value="1"/>
</dbReference>
<dbReference type="GO" id="GO:0007266">
    <property type="term" value="P:Rho protein signal transduction"/>
    <property type="evidence" value="ECO:0007669"/>
    <property type="project" value="TreeGrafter"/>
</dbReference>
<dbReference type="GO" id="GO:0051256">
    <property type="term" value="P:mitotic spindle midzone assembly"/>
    <property type="evidence" value="ECO:0007669"/>
    <property type="project" value="TreeGrafter"/>
</dbReference>
<name>A0A9N9TNC0_PHYSR</name>
<evidence type="ECO:0000256" key="4">
    <source>
        <dbReference type="ARBA" id="ARBA00022771"/>
    </source>
</evidence>
<dbReference type="FunFam" id="3.30.60.20:FF:000033">
    <property type="entry name" value="Rac GTPase-activating protein 1"/>
    <property type="match status" value="1"/>
</dbReference>
<dbReference type="InterPro" id="IPR002219">
    <property type="entry name" value="PKC_DAG/PE"/>
</dbReference>
<accession>A0A9N9TNC0</accession>
<dbReference type="EMBL" id="OU900096">
    <property type="protein sequence ID" value="CAG9859856.1"/>
    <property type="molecule type" value="Genomic_DNA"/>
</dbReference>
<proteinExistence type="predicted"/>
<keyword evidence="1" id="KW-0343">GTPase activation</keyword>
<dbReference type="GO" id="GO:0008270">
    <property type="term" value="F:zinc ion binding"/>
    <property type="evidence" value="ECO:0007669"/>
    <property type="project" value="UniProtKB-KW"/>
</dbReference>
<organism evidence="12 13">
    <name type="scientific">Phyllotreta striolata</name>
    <name type="common">Striped flea beetle</name>
    <name type="synonym">Crioceris striolata</name>
    <dbReference type="NCBI Taxonomy" id="444603"/>
    <lineage>
        <taxon>Eukaryota</taxon>
        <taxon>Metazoa</taxon>
        <taxon>Ecdysozoa</taxon>
        <taxon>Arthropoda</taxon>
        <taxon>Hexapoda</taxon>
        <taxon>Insecta</taxon>
        <taxon>Pterygota</taxon>
        <taxon>Neoptera</taxon>
        <taxon>Endopterygota</taxon>
        <taxon>Coleoptera</taxon>
        <taxon>Polyphaga</taxon>
        <taxon>Cucujiformia</taxon>
        <taxon>Chrysomeloidea</taxon>
        <taxon>Chrysomelidae</taxon>
        <taxon>Galerucinae</taxon>
        <taxon>Alticini</taxon>
        <taxon>Phyllotreta</taxon>
    </lineage>
</organism>
<keyword evidence="13" id="KW-1185">Reference proteome</keyword>
<dbReference type="GO" id="GO:0005096">
    <property type="term" value="F:GTPase activator activity"/>
    <property type="evidence" value="ECO:0007669"/>
    <property type="project" value="UniProtKB-KW"/>
</dbReference>
<dbReference type="GO" id="GO:0032154">
    <property type="term" value="C:cleavage furrow"/>
    <property type="evidence" value="ECO:0007669"/>
    <property type="project" value="TreeGrafter"/>
</dbReference>
<feature type="domain" description="Rho-GAP" evidence="11">
    <location>
        <begin position="371"/>
        <end position="558"/>
    </location>
</feature>
<keyword evidence="5" id="KW-0221">Differentiation</keyword>
<evidence type="ECO:0000256" key="3">
    <source>
        <dbReference type="ARBA" id="ARBA00022723"/>
    </source>
</evidence>
<evidence type="ECO:0000256" key="8">
    <source>
        <dbReference type="SAM" id="Coils"/>
    </source>
</evidence>
<dbReference type="SMART" id="SM00324">
    <property type="entry name" value="RhoGAP"/>
    <property type="match status" value="1"/>
</dbReference>
<dbReference type="SUPFAM" id="SSF48350">
    <property type="entry name" value="GTPase activation domain, GAP"/>
    <property type="match status" value="1"/>
</dbReference>
<keyword evidence="8" id="KW-0175">Coiled coil</keyword>
<dbReference type="GO" id="GO:0030496">
    <property type="term" value="C:midbody"/>
    <property type="evidence" value="ECO:0007669"/>
    <property type="project" value="TreeGrafter"/>
</dbReference>
<dbReference type="AlphaFoldDB" id="A0A9N9TNC0"/>
<dbReference type="GO" id="GO:0005634">
    <property type="term" value="C:nucleus"/>
    <property type="evidence" value="ECO:0007669"/>
    <property type="project" value="TreeGrafter"/>
</dbReference>
<dbReference type="GO" id="GO:0097149">
    <property type="term" value="C:centralspindlin complex"/>
    <property type="evidence" value="ECO:0007669"/>
    <property type="project" value="TreeGrafter"/>
</dbReference>
<dbReference type="PROSITE" id="PS50238">
    <property type="entry name" value="RHOGAP"/>
    <property type="match status" value="1"/>
</dbReference>
<dbReference type="PROSITE" id="PS50081">
    <property type="entry name" value="ZF_DAG_PE_2"/>
    <property type="match status" value="1"/>
</dbReference>
<keyword evidence="2" id="KW-0217">Developmental protein</keyword>
<dbReference type="InterPro" id="IPR000198">
    <property type="entry name" value="RhoGAP_dom"/>
</dbReference>
<dbReference type="SUPFAM" id="SSF57889">
    <property type="entry name" value="Cysteine-rich domain"/>
    <property type="match status" value="1"/>
</dbReference>
<dbReference type="Gene3D" id="1.10.555.10">
    <property type="entry name" value="Rho GTPase activation protein"/>
    <property type="match status" value="1"/>
</dbReference>
<evidence type="ECO:0000313" key="12">
    <source>
        <dbReference type="EMBL" id="CAG9859856.1"/>
    </source>
</evidence>
<evidence type="ECO:0000256" key="1">
    <source>
        <dbReference type="ARBA" id="ARBA00022468"/>
    </source>
</evidence>
<dbReference type="GO" id="GO:0051233">
    <property type="term" value="C:spindle midzone"/>
    <property type="evidence" value="ECO:0007669"/>
    <property type="project" value="TreeGrafter"/>
</dbReference>
<dbReference type="PROSITE" id="PS00479">
    <property type="entry name" value="ZF_DAG_PE_1"/>
    <property type="match status" value="1"/>
</dbReference>
<feature type="coiled-coil region" evidence="8">
    <location>
        <begin position="110"/>
        <end position="137"/>
    </location>
</feature>
<evidence type="ECO:0000259" key="10">
    <source>
        <dbReference type="PROSITE" id="PS50081"/>
    </source>
</evidence>
<feature type="domain" description="Phorbol-ester/DAG-type" evidence="10">
    <location>
        <begin position="307"/>
        <end position="357"/>
    </location>
</feature>
<dbReference type="InterPro" id="IPR046349">
    <property type="entry name" value="C1-like_sf"/>
</dbReference>